<feature type="chain" id="PRO_5012480449" description="Peptidase S8/S53 domain-containing protein" evidence="8">
    <location>
        <begin position="27"/>
        <end position="1078"/>
    </location>
</feature>
<evidence type="ECO:0000256" key="7">
    <source>
        <dbReference type="RuleBase" id="RU003355"/>
    </source>
</evidence>
<feature type="active site" description="Charge relay system" evidence="5 6">
    <location>
        <position position="216"/>
    </location>
</feature>
<evidence type="ECO:0000256" key="1">
    <source>
        <dbReference type="ARBA" id="ARBA00011073"/>
    </source>
</evidence>
<feature type="signal peptide" evidence="8">
    <location>
        <begin position="1"/>
        <end position="26"/>
    </location>
</feature>
<reference evidence="10 11" key="1">
    <citation type="submission" date="2016-12" db="EMBL/GenBank/DDBJ databases">
        <title>The draft genome sequence of Actinophytocola sp. 11-183.</title>
        <authorList>
            <person name="Wang W."/>
            <person name="Yuan L."/>
        </authorList>
    </citation>
    <scope>NUCLEOTIDE SEQUENCE [LARGE SCALE GENOMIC DNA]</scope>
    <source>
        <strain evidence="10 11">11-183</strain>
    </source>
</reference>
<dbReference type="STRING" id="1912961.BU204_36605"/>
<evidence type="ECO:0000256" key="8">
    <source>
        <dbReference type="SAM" id="SignalP"/>
    </source>
</evidence>
<dbReference type="Pfam" id="PF00082">
    <property type="entry name" value="Peptidase_S8"/>
    <property type="match status" value="1"/>
</dbReference>
<dbReference type="PROSITE" id="PS00138">
    <property type="entry name" value="SUBTILASE_SER"/>
    <property type="match status" value="1"/>
</dbReference>
<comment type="caution">
    <text evidence="10">The sequence shown here is derived from an EMBL/GenBank/DDBJ whole genome shotgun (WGS) entry which is preliminary data.</text>
</comment>
<dbReference type="InterPro" id="IPR022398">
    <property type="entry name" value="Peptidase_S8_His-AS"/>
</dbReference>
<evidence type="ECO:0000256" key="2">
    <source>
        <dbReference type="ARBA" id="ARBA00022670"/>
    </source>
</evidence>
<accession>A0A1Q8BVF9</accession>
<evidence type="ECO:0000259" key="9">
    <source>
        <dbReference type="Pfam" id="PF00082"/>
    </source>
</evidence>
<dbReference type="InterPro" id="IPR000209">
    <property type="entry name" value="Peptidase_S8/S53_dom"/>
</dbReference>
<evidence type="ECO:0000256" key="5">
    <source>
        <dbReference type="PIRSR" id="PIRSR615500-1"/>
    </source>
</evidence>
<dbReference type="InterPro" id="IPR051048">
    <property type="entry name" value="Peptidase_S8/S53_subtilisin"/>
</dbReference>
<evidence type="ECO:0000313" key="10">
    <source>
        <dbReference type="EMBL" id="OLF06098.1"/>
    </source>
</evidence>
<dbReference type="InterPro" id="IPR036852">
    <property type="entry name" value="Peptidase_S8/S53_dom_sf"/>
</dbReference>
<dbReference type="SUPFAM" id="SSF52743">
    <property type="entry name" value="Subtilisin-like"/>
    <property type="match status" value="1"/>
</dbReference>
<protein>
    <recommendedName>
        <fullName evidence="9">Peptidase S8/S53 domain-containing protein</fullName>
    </recommendedName>
</protein>
<keyword evidence="8" id="KW-0732">Signal</keyword>
<keyword evidence="11" id="KW-1185">Reference proteome</keyword>
<feature type="domain" description="Peptidase S8/S53" evidence="9">
    <location>
        <begin position="207"/>
        <end position="460"/>
    </location>
</feature>
<dbReference type="InterPro" id="IPR015500">
    <property type="entry name" value="Peptidase_S8_subtilisin-rel"/>
</dbReference>
<dbReference type="Gene3D" id="3.40.50.200">
    <property type="entry name" value="Peptidase S8/S53 domain"/>
    <property type="match status" value="1"/>
</dbReference>
<dbReference type="PROSITE" id="PS00136">
    <property type="entry name" value="SUBTILASE_ASP"/>
    <property type="match status" value="1"/>
</dbReference>
<dbReference type="InterPro" id="IPR023827">
    <property type="entry name" value="Peptidase_S8_Asp-AS"/>
</dbReference>
<evidence type="ECO:0000256" key="3">
    <source>
        <dbReference type="ARBA" id="ARBA00022801"/>
    </source>
</evidence>
<dbReference type="GO" id="GO:0006508">
    <property type="term" value="P:proteolysis"/>
    <property type="evidence" value="ECO:0007669"/>
    <property type="project" value="UniProtKB-KW"/>
</dbReference>
<proteinExistence type="inferred from homology"/>
<name>A0A1Q8BVF9_9PSEU</name>
<dbReference type="GO" id="GO:0004252">
    <property type="term" value="F:serine-type endopeptidase activity"/>
    <property type="evidence" value="ECO:0007669"/>
    <property type="project" value="UniProtKB-UniRule"/>
</dbReference>
<dbReference type="PANTHER" id="PTHR43399">
    <property type="entry name" value="SUBTILISIN-RELATED"/>
    <property type="match status" value="1"/>
</dbReference>
<dbReference type="PROSITE" id="PS00137">
    <property type="entry name" value="SUBTILASE_HIS"/>
    <property type="match status" value="1"/>
</dbReference>
<dbReference type="AlphaFoldDB" id="A0A1Q8BVF9"/>
<sequence>MRIGGRIGTGVLVLGLVFATAPAANAASPRAANAGTGTDTITLITGDQVTVRGGTAVSVRPGPGREKVTFSRFSAGGHLFVLPDDARRLVATGLLDQRLFDLTTLREFGYDDAHSDTVPLIVTHQEGRAAPRAGRVGRELPSIDGVATTVDKAEAGAAWEALTDGTTTRTMAEGVTAVWLDGKRRSTLDQSAVQIGAPAAWDAGVTGSGVTVAVLDTGVDQTHPDLADREVAERNFSDAPDNVDNAGHGTHVASILAGTGARSGGKYRGIAHGASILDGKVLDDGGFGLDSWIIAGMEWAAEQGADIANLSLGGFDTTAVDPLEQAVESLTDEYGTLFVIAAGNSGPGEHSVGSPGTAPSALTVGAVNRDDTLAEFSSRGPTEEPGVIKPDITAPGVGIVAALHSAGTIGDPVVDGYTALTGTSMAAPHVAGAAALIAQLHPDWTGQQVKAALTAAAEPAPGVGVYDQGAGRVDVAHALTQTIVTEPAVVHVGIAAWPHDDDEPLSRTVTYRNLGETDATLDLAVSGTGPDGAPADVFSLSTDEITVPAGGEESVTVTGDTDRGGVDGHYSGTITATGGGSVTRTPVVVTREVESYDLTFDYVDENGAPTSEYSTFLVGIDSGRVVVPYDEDGSETVRLPKGRYFADHLMVPGQEGRVHAILHPGILLDRDLRLDVDASATRPVEVTPPVSATLGLAEVGYLFQVDGAPFIAAGFAVDVPGTLYSAQVGEPLPGTAMSGWVSTHWAGEDGAYYGLAWALDEFPTGYTRDVERGELARLRVELGAGLEGGSAMRSKTPLPAPGVVPAFEYGYDVSLPGTRTEYVTTEDLTWRSSLWQYTAEDELVLLLDTPWRSYQPGRTYRASMNKPVFGPGLPPAAFPWASRLDDAIEVYLPLFTDGHDNASTAFATESGSTRLYRGDQLVGESAEPGYGYFPDLPAEPARYRLTTEATRAHFDVSTKISAEWTFMSSTVDGSAALELNVVRFTPKVAPDGSAPASRPFRVPVRVQDESGATVRPTRITVEASYDKGATWRRVPVGHDLLATLHHPADATSVSLRASATDRDGNTVRQTVLRAYTLR</sequence>
<dbReference type="Proteomes" id="UP000185596">
    <property type="component" value="Unassembled WGS sequence"/>
</dbReference>
<evidence type="ECO:0000256" key="4">
    <source>
        <dbReference type="ARBA" id="ARBA00022825"/>
    </source>
</evidence>
<dbReference type="PROSITE" id="PS51892">
    <property type="entry name" value="SUBTILASE"/>
    <property type="match status" value="1"/>
</dbReference>
<feature type="active site" description="Charge relay system" evidence="5 6">
    <location>
        <position position="248"/>
    </location>
</feature>
<keyword evidence="4 6" id="KW-0720">Serine protease</keyword>
<feature type="active site" description="Charge relay system" evidence="5 6">
    <location>
        <position position="424"/>
    </location>
</feature>
<organism evidence="10 11">
    <name type="scientific">Actinophytocola xanthii</name>
    <dbReference type="NCBI Taxonomy" id="1912961"/>
    <lineage>
        <taxon>Bacteria</taxon>
        <taxon>Bacillati</taxon>
        <taxon>Actinomycetota</taxon>
        <taxon>Actinomycetes</taxon>
        <taxon>Pseudonocardiales</taxon>
        <taxon>Pseudonocardiaceae</taxon>
    </lineage>
</organism>
<dbReference type="PANTHER" id="PTHR43399:SF4">
    <property type="entry name" value="CELL WALL-ASSOCIATED PROTEASE"/>
    <property type="match status" value="1"/>
</dbReference>
<keyword evidence="2 6" id="KW-0645">Protease</keyword>
<dbReference type="EMBL" id="MSIE01000127">
    <property type="protein sequence ID" value="OLF06098.1"/>
    <property type="molecule type" value="Genomic_DNA"/>
</dbReference>
<evidence type="ECO:0000256" key="6">
    <source>
        <dbReference type="PROSITE-ProRule" id="PRU01240"/>
    </source>
</evidence>
<dbReference type="InterPro" id="IPR023828">
    <property type="entry name" value="Peptidase_S8_Ser-AS"/>
</dbReference>
<dbReference type="RefSeq" id="WP_075130383.1">
    <property type="nucleotide sequence ID" value="NZ_MSIE01000127.1"/>
</dbReference>
<dbReference type="OrthoDB" id="9795680at2"/>
<gene>
    <name evidence="10" type="ORF">BU204_36605</name>
</gene>
<comment type="similarity">
    <text evidence="1 6 7">Belongs to the peptidase S8 family.</text>
</comment>
<keyword evidence="3 6" id="KW-0378">Hydrolase</keyword>
<evidence type="ECO:0000313" key="11">
    <source>
        <dbReference type="Proteomes" id="UP000185596"/>
    </source>
</evidence>
<dbReference type="PRINTS" id="PR00723">
    <property type="entry name" value="SUBTILISIN"/>
</dbReference>